<dbReference type="Pfam" id="PF12146">
    <property type="entry name" value="Hydrolase_4"/>
    <property type="match status" value="1"/>
</dbReference>
<proteinExistence type="predicted"/>
<dbReference type="InterPro" id="IPR029058">
    <property type="entry name" value="AB_hydrolase_fold"/>
</dbReference>
<dbReference type="GO" id="GO:0016020">
    <property type="term" value="C:membrane"/>
    <property type="evidence" value="ECO:0007669"/>
    <property type="project" value="TreeGrafter"/>
</dbReference>
<evidence type="ECO:0000259" key="1">
    <source>
        <dbReference type="Pfam" id="PF12146"/>
    </source>
</evidence>
<keyword evidence="3" id="KW-1185">Reference proteome</keyword>
<gene>
    <name evidence="2" type="ORF">MUK42_08561</name>
</gene>
<reference evidence="2" key="1">
    <citation type="submission" date="2022-05" db="EMBL/GenBank/DDBJ databases">
        <title>The Musa troglodytarum L. genome provides insights into the mechanism of non-climacteric behaviour and enrichment of carotenoids.</title>
        <authorList>
            <person name="Wang J."/>
        </authorList>
    </citation>
    <scope>NUCLEOTIDE SEQUENCE</scope>
    <source>
        <tissue evidence="2">Leaf</tissue>
    </source>
</reference>
<feature type="domain" description="Serine aminopeptidase S33" evidence="1">
    <location>
        <begin position="4"/>
        <end position="74"/>
    </location>
</feature>
<dbReference type="Proteomes" id="UP001055439">
    <property type="component" value="Chromosome 10"/>
</dbReference>
<organism evidence="2 3">
    <name type="scientific">Musa troglodytarum</name>
    <name type="common">fe'i banana</name>
    <dbReference type="NCBI Taxonomy" id="320322"/>
    <lineage>
        <taxon>Eukaryota</taxon>
        <taxon>Viridiplantae</taxon>
        <taxon>Streptophyta</taxon>
        <taxon>Embryophyta</taxon>
        <taxon>Tracheophyta</taxon>
        <taxon>Spermatophyta</taxon>
        <taxon>Magnoliopsida</taxon>
        <taxon>Liliopsida</taxon>
        <taxon>Zingiberales</taxon>
        <taxon>Musaceae</taxon>
        <taxon>Musa</taxon>
    </lineage>
</organism>
<dbReference type="OrthoDB" id="10249433at2759"/>
<name>A0A9E7EV81_9LILI</name>
<dbReference type="InterPro" id="IPR022742">
    <property type="entry name" value="Hydrolase_4"/>
</dbReference>
<sequence>MMQRLQCNVFMLSYRGYGESDGHPSQHGIIMDSQAALDHLTQRKDIDTSRIVVFGRSLGGAVGAVLVKNNPDKFLLLYWRILSPLSWTWLALCFLS</sequence>
<protein>
    <submittedName>
        <fullName evidence="2">Prolyl oligopeptidase family</fullName>
    </submittedName>
</protein>
<dbReference type="Gene3D" id="3.40.50.1820">
    <property type="entry name" value="alpha/beta hydrolase"/>
    <property type="match status" value="1"/>
</dbReference>
<dbReference type="AlphaFoldDB" id="A0A9E7EV81"/>
<dbReference type="PANTHER" id="PTHR12277:SF81">
    <property type="entry name" value="PROTEIN ABHD13"/>
    <property type="match status" value="1"/>
</dbReference>
<dbReference type="PANTHER" id="PTHR12277">
    <property type="entry name" value="ALPHA/BETA HYDROLASE DOMAIN-CONTAINING PROTEIN"/>
    <property type="match status" value="1"/>
</dbReference>
<dbReference type="EMBL" id="CP097503">
    <property type="protein sequence ID" value="URD82647.1"/>
    <property type="molecule type" value="Genomic_DNA"/>
</dbReference>
<dbReference type="GO" id="GO:0008474">
    <property type="term" value="F:palmitoyl-(protein) hydrolase activity"/>
    <property type="evidence" value="ECO:0007669"/>
    <property type="project" value="TreeGrafter"/>
</dbReference>
<dbReference type="EMBL" id="CP097503">
    <property type="protein sequence ID" value="URD82650.1"/>
    <property type="molecule type" value="Genomic_DNA"/>
</dbReference>
<evidence type="ECO:0000313" key="3">
    <source>
        <dbReference type="Proteomes" id="UP001055439"/>
    </source>
</evidence>
<evidence type="ECO:0000313" key="2">
    <source>
        <dbReference type="EMBL" id="URD82647.1"/>
    </source>
</evidence>
<dbReference type="SUPFAM" id="SSF53474">
    <property type="entry name" value="alpha/beta-Hydrolases"/>
    <property type="match status" value="1"/>
</dbReference>
<accession>A0A9E7EV81</accession>